<comment type="caution">
    <text evidence="12">The sequence shown here is derived from an EMBL/GenBank/DDBJ whole genome shotgun (WGS) entry which is preliminary data.</text>
</comment>
<feature type="region of interest" description="Disordered" evidence="9">
    <location>
        <begin position="335"/>
        <end position="360"/>
    </location>
</feature>
<dbReference type="InterPro" id="IPR036890">
    <property type="entry name" value="HATPase_C_sf"/>
</dbReference>
<keyword evidence="10" id="KW-0812">Transmembrane</keyword>
<keyword evidence="7" id="KW-0067">ATP-binding</keyword>
<feature type="domain" description="Histidine kinase" evidence="11">
    <location>
        <begin position="303"/>
        <end position="396"/>
    </location>
</feature>
<comment type="catalytic activity">
    <reaction evidence="1">
        <text>ATP + protein L-histidine = ADP + protein N-phospho-L-histidine.</text>
        <dbReference type="EC" id="2.7.13.3"/>
    </reaction>
</comment>
<dbReference type="Gene3D" id="1.20.5.1930">
    <property type="match status" value="1"/>
</dbReference>
<evidence type="ECO:0000256" key="1">
    <source>
        <dbReference type="ARBA" id="ARBA00000085"/>
    </source>
</evidence>
<keyword evidence="13" id="KW-1185">Reference proteome</keyword>
<keyword evidence="8" id="KW-0902">Two-component regulatory system</keyword>
<feature type="transmembrane region" description="Helical" evidence="10">
    <location>
        <begin position="137"/>
        <end position="155"/>
    </location>
</feature>
<feature type="transmembrane region" description="Helical" evidence="10">
    <location>
        <begin position="80"/>
        <end position="100"/>
    </location>
</feature>
<dbReference type="Pfam" id="PF02518">
    <property type="entry name" value="HATPase_c"/>
    <property type="match status" value="1"/>
</dbReference>
<organism evidence="12 13">
    <name type="scientific">Nocardia halotolerans</name>
    <dbReference type="NCBI Taxonomy" id="1755878"/>
    <lineage>
        <taxon>Bacteria</taxon>
        <taxon>Bacillati</taxon>
        <taxon>Actinomycetota</taxon>
        <taxon>Actinomycetes</taxon>
        <taxon>Mycobacteriales</taxon>
        <taxon>Nocardiaceae</taxon>
        <taxon>Nocardia</taxon>
    </lineage>
</organism>
<dbReference type="SMART" id="SM00387">
    <property type="entry name" value="HATPase_c"/>
    <property type="match status" value="1"/>
</dbReference>
<evidence type="ECO:0000256" key="5">
    <source>
        <dbReference type="ARBA" id="ARBA00022741"/>
    </source>
</evidence>
<evidence type="ECO:0000256" key="8">
    <source>
        <dbReference type="ARBA" id="ARBA00023012"/>
    </source>
</evidence>
<evidence type="ECO:0000256" key="9">
    <source>
        <dbReference type="SAM" id="MobiDB-lite"/>
    </source>
</evidence>
<evidence type="ECO:0000256" key="6">
    <source>
        <dbReference type="ARBA" id="ARBA00022777"/>
    </source>
</evidence>
<dbReference type="InterPro" id="IPR011712">
    <property type="entry name" value="Sig_transdc_His_kin_sub3_dim/P"/>
</dbReference>
<protein>
    <recommendedName>
        <fullName evidence="2">histidine kinase</fullName>
        <ecNumber evidence="2">2.7.13.3</ecNumber>
    </recommendedName>
</protein>
<dbReference type="InterPro" id="IPR005467">
    <property type="entry name" value="His_kinase_dom"/>
</dbReference>
<keyword evidence="10" id="KW-0472">Membrane</keyword>
<dbReference type="PROSITE" id="PS50109">
    <property type="entry name" value="HIS_KIN"/>
    <property type="match status" value="1"/>
</dbReference>
<dbReference type="Pfam" id="PF07730">
    <property type="entry name" value="HisKA_3"/>
    <property type="match status" value="1"/>
</dbReference>
<evidence type="ECO:0000256" key="4">
    <source>
        <dbReference type="ARBA" id="ARBA00022679"/>
    </source>
</evidence>
<accession>A0ABV8VI38</accession>
<sequence>MATRRVARRPTSWREALVLVTAFLLCLSGGFFHLDDTLGWPPIATYIAAGVSCAALSVRHRAPVFAVAVTTACGMLATPVGLLLTPLFVAPVTIAAYALAVRRDLRGTIAVLLPAVTALVAVTPSLDGLSWQDGSRLLTVAALPLLIAAALGNATRSRRAYLAAMEERARRAEESRESEARHSVAEERMRIARELHDVVAHQITLANAQAVVAAHVFDTRPEQTRSNLNNIIETTKNALDDLRATVGLLRQAGDANTSAEPSPGLSQLPRLLESFDRAGLRVTTDNEGTPTPLPPGVDLTAYRIIQEALTNVGKHAGTSRARIRLSWSRDRLSISVADDGPDSRPANGPSFTRSDRPSGYGLIGMRERATAVGGQLFTDSRPAGGFTVSAHLPLTPENATAVVKPGTDAEKGGPP</sequence>
<evidence type="ECO:0000313" key="12">
    <source>
        <dbReference type="EMBL" id="MFC4375696.1"/>
    </source>
</evidence>
<evidence type="ECO:0000313" key="13">
    <source>
        <dbReference type="Proteomes" id="UP001595844"/>
    </source>
</evidence>
<evidence type="ECO:0000256" key="2">
    <source>
        <dbReference type="ARBA" id="ARBA00012438"/>
    </source>
</evidence>
<dbReference type="EC" id="2.7.13.3" evidence="2"/>
<evidence type="ECO:0000256" key="3">
    <source>
        <dbReference type="ARBA" id="ARBA00022553"/>
    </source>
</evidence>
<dbReference type="Proteomes" id="UP001595844">
    <property type="component" value="Unassembled WGS sequence"/>
</dbReference>
<name>A0ABV8VI38_9NOCA</name>
<dbReference type="SUPFAM" id="SSF55874">
    <property type="entry name" value="ATPase domain of HSP90 chaperone/DNA topoisomerase II/histidine kinase"/>
    <property type="match status" value="1"/>
</dbReference>
<keyword evidence="4" id="KW-0808">Transferase</keyword>
<dbReference type="PANTHER" id="PTHR24421:SF10">
    <property type="entry name" value="NITRATE_NITRITE SENSOR PROTEIN NARQ"/>
    <property type="match status" value="1"/>
</dbReference>
<dbReference type="PANTHER" id="PTHR24421">
    <property type="entry name" value="NITRATE/NITRITE SENSOR PROTEIN NARX-RELATED"/>
    <property type="match status" value="1"/>
</dbReference>
<dbReference type="EMBL" id="JBHSDL010000014">
    <property type="protein sequence ID" value="MFC4375696.1"/>
    <property type="molecule type" value="Genomic_DNA"/>
</dbReference>
<evidence type="ECO:0000256" key="10">
    <source>
        <dbReference type="SAM" id="Phobius"/>
    </source>
</evidence>
<keyword evidence="6 12" id="KW-0418">Kinase</keyword>
<keyword evidence="5" id="KW-0547">Nucleotide-binding</keyword>
<feature type="transmembrane region" description="Helical" evidence="10">
    <location>
        <begin position="107"/>
        <end position="125"/>
    </location>
</feature>
<dbReference type="InterPro" id="IPR050482">
    <property type="entry name" value="Sensor_HK_TwoCompSys"/>
</dbReference>
<evidence type="ECO:0000259" key="11">
    <source>
        <dbReference type="PROSITE" id="PS50109"/>
    </source>
</evidence>
<proteinExistence type="predicted"/>
<evidence type="ECO:0000256" key="7">
    <source>
        <dbReference type="ARBA" id="ARBA00022840"/>
    </source>
</evidence>
<dbReference type="InterPro" id="IPR003594">
    <property type="entry name" value="HATPase_dom"/>
</dbReference>
<dbReference type="GO" id="GO:0016301">
    <property type="term" value="F:kinase activity"/>
    <property type="evidence" value="ECO:0007669"/>
    <property type="project" value="UniProtKB-KW"/>
</dbReference>
<gene>
    <name evidence="12" type="ORF">ACFO5K_16470</name>
</gene>
<dbReference type="RefSeq" id="WP_378562824.1">
    <property type="nucleotide sequence ID" value="NZ_JBHSDL010000014.1"/>
</dbReference>
<keyword evidence="3" id="KW-0597">Phosphoprotein</keyword>
<dbReference type="Gene3D" id="3.30.565.10">
    <property type="entry name" value="Histidine kinase-like ATPase, C-terminal domain"/>
    <property type="match status" value="1"/>
</dbReference>
<dbReference type="CDD" id="cd16917">
    <property type="entry name" value="HATPase_UhpB-NarQ-NarX-like"/>
    <property type="match status" value="1"/>
</dbReference>
<reference evidence="13" key="1">
    <citation type="journal article" date="2019" name="Int. J. Syst. Evol. Microbiol.">
        <title>The Global Catalogue of Microorganisms (GCM) 10K type strain sequencing project: providing services to taxonomists for standard genome sequencing and annotation.</title>
        <authorList>
            <consortium name="The Broad Institute Genomics Platform"/>
            <consortium name="The Broad Institute Genome Sequencing Center for Infectious Disease"/>
            <person name="Wu L."/>
            <person name="Ma J."/>
        </authorList>
    </citation>
    <scope>NUCLEOTIDE SEQUENCE [LARGE SCALE GENOMIC DNA]</scope>
    <source>
        <strain evidence="13">IBRC-M 10490</strain>
    </source>
</reference>
<keyword evidence="10" id="KW-1133">Transmembrane helix</keyword>